<dbReference type="Proteomes" id="UP000242180">
    <property type="component" value="Unassembled WGS sequence"/>
</dbReference>
<evidence type="ECO:0000313" key="2">
    <source>
        <dbReference type="EMBL" id="ORZ00854.1"/>
    </source>
</evidence>
<keyword evidence="3" id="KW-1185">Reference proteome</keyword>
<comment type="caution">
    <text evidence="2">The sequence shown here is derived from an EMBL/GenBank/DDBJ whole genome shotgun (WGS) entry which is preliminary data.</text>
</comment>
<dbReference type="InParanoid" id="A0A1X2HN89"/>
<organism evidence="2 3">
    <name type="scientific">Syncephalastrum racemosum</name>
    <name type="common">Filamentous fungus</name>
    <dbReference type="NCBI Taxonomy" id="13706"/>
    <lineage>
        <taxon>Eukaryota</taxon>
        <taxon>Fungi</taxon>
        <taxon>Fungi incertae sedis</taxon>
        <taxon>Mucoromycota</taxon>
        <taxon>Mucoromycotina</taxon>
        <taxon>Mucoromycetes</taxon>
        <taxon>Mucorales</taxon>
        <taxon>Syncephalastraceae</taxon>
        <taxon>Syncephalastrum</taxon>
    </lineage>
</organism>
<dbReference type="AlphaFoldDB" id="A0A1X2HN89"/>
<dbReference type="EMBL" id="MCGN01000002">
    <property type="protein sequence ID" value="ORZ00854.1"/>
    <property type="molecule type" value="Genomic_DNA"/>
</dbReference>
<evidence type="ECO:0000256" key="1">
    <source>
        <dbReference type="SAM" id="MobiDB-lite"/>
    </source>
</evidence>
<feature type="region of interest" description="Disordered" evidence="1">
    <location>
        <begin position="268"/>
        <end position="464"/>
    </location>
</feature>
<feature type="compositionally biased region" description="Low complexity" evidence="1">
    <location>
        <begin position="337"/>
        <end position="368"/>
    </location>
</feature>
<reference evidence="2 3" key="1">
    <citation type="submission" date="2016-07" db="EMBL/GenBank/DDBJ databases">
        <title>Pervasive Adenine N6-methylation of Active Genes in Fungi.</title>
        <authorList>
            <consortium name="DOE Joint Genome Institute"/>
            <person name="Mondo S.J."/>
            <person name="Dannebaum R.O."/>
            <person name="Kuo R.C."/>
            <person name="Labutti K."/>
            <person name="Haridas S."/>
            <person name="Kuo A."/>
            <person name="Salamov A."/>
            <person name="Ahrendt S.R."/>
            <person name="Lipzen A."/>
            <person name="Sullivan W."/>
            <person name="Andreopoulos W.B."/>
            <person name="Clum A."/>
            <person name="Lindquist E."/>
            <person name="Daum C."/>
            <person name="Ramamoorthy G.K."/>
            <person name="Gryganskyi A."/>
            <person name="Culley D."/>
            <person name="Magnuson J.K."/>
            <person name="James T.Y."/>
            <person name="O'Malley M.A."/>
            <person name="Stajich J.E."/>
            <person name="Spatafora J.W."/>
            <person name="Visel A."/>
            <person name="Grigoriev I.V."/>
        </authorList>
    </citation>
    <scope>NUCLEOTIDE SEQUENCE [LARGE SCALE GENOMIC DNA]</scope>
    <source>
        <strain evidence="2 3">NRRL 2496</strain>
    </source>
</reference>
<protein>
    <submittedName>
        <fullName evidence="2">Uncharacterized protein</fullName>
    </submittedName>
</protein>
<gene>
    <name evidence="2" type="ORF">BCR43DRAFT_485919</name>
</gene>
<evidence type="ECO:0000313" key="3">
    <source>
        <dbReference type="Proteomes" id="UP000242180"/>
    </source>
</evidence>
<proteinExistence type="predicted"/>
<dbReference type="OrthoDB" id="2282384at2759"/>
<accession>A0A1X2HN89</accession>
<feature type="compositionally biased region" description="Low complexity" evidence="1">
    <location>
        <begin position="277"/>
        <end position="318"/>
    </location>
</feature>
<feature type="region of interest" description="Disordered" evidence="1">
    <location>
        <begin position="183"/>
        <end position="210"/>
    </location>
</feature>
<sequence length="515" mass="58237">MKTLTLADYNGRPFCVYINTEKMTDEADDDKYYCLEEVDTMMLQDVLLRDTKGHGLLYRHHHNMIQLSSKKTLLGSASMISIAQILNMHALAELCSLRVPDLELGAAAPLLPSIVSQPHLLNVHPHPSLWAASDTDDGLCFASPVPDFAAWLAGKTAQCQQTSQCPGDLSPNLFQSLDTEPHEWHDSRYQPHPHHRQQQEQQEQQQHNKEEQLASFMHQLSQHPLWQGAKKENDPMWAKFSSWFGDYAQKPVPPSLLATFKTRKQQQAIIASRQLRTHSPSTSSSATSSSASVTAAARNTSSLTTQAQQNSNNNSTNNPHHQARQPERTLTRKQRCSSLRSTPPVMSSSSSAIVSSRRSSSSTTASTLSPPPTPIRSWRSVSELHNKQHHSPSNKRYLLPPPWAQHGYSPPLSKKYLSSQYQQHQHHQQQQHSYYSHQHPYHPQPQHDHCQQHHPQPRKWQSMHSVRHASNLDLLATQATQRLPVRPSHSEQNVRLPSPNEMLASCHPSSFQQCI</sequence>
<name>A0A1X2HN89_SYNRA</name>